<dbReference type="InterPro" id="IPR036291">
    <property type="entry name" value="NAD(P)-bd_dom_sf"/>
</dbReference>
<reference evidence="2" key="1">
    <citation type="submission" date="2022-01" db="EMBL/GenBank/DDBJ databases">
        <title>Nocardioidaceae gen. sp. A5X3R13.</title>
        <authorList>
            <person name="Lopez Marin M.A."/>
            <person name="Uhlik O."/>
        </authorList>
    </citation>
    <scope>NUCLEOTIDE SEQUENCE</scope>
    <source>
        <strain evidence="2">A5X3R13</strain>
    </source>
</reference>
<dbReference type="PANTHER" id="PTHR43162">
    <property type="match status" value="1"/>
</dbReference>
<feature type="domain" description="NmrA-like" evidence="1">
    <location>
        <begin position="13"/>
        <end position="246"/>
    </location>
</feature>
<dbReference type="RefSeq" id="WP_271635322.1">
    <property type="nucleotide sequence ID" value="NZ_CP094970.1"/>
</dbReference>
<evidence type="ECO:0000259" key="1">
    <source>
        <dbReference type="Pfam" id="PF05368"/>
    </source>
</evidence>
<dbReference type="Proteomes" id="UP001164390">
    <property type="component" value="Chromosome"/>
</dbReference>
<keyword evidence="3" id="KW-1185">Reference proteome</keyword>
<dbReference type="KEGG" id="sgrg:L0C25_04915"/>
<dbReference type="AlphaFoldDB" id="A0AA46YM96"/>
<protein>
    <submittedName>
        <fullName evidence="2">NAD(P)H-binding protein</fullName>
    </submittedName>
</protein>
<dbReference type="InterPro" id="IPR008030">
    <property type="entry name" value="NmrA-like"/>
</dbReference>
<gene>
    <name evidence="2" type="ORF">L0C25_04915</name>
</gene>
<sequence length="284" mass="30758">MNNTQITSESNNQPVLVVGGTGKTGRRVVRLLTERGVPTRVGSRNADPAFDWQDRSTWAPALRGVRAVYLTYAPDTAVPGATDDVATFVRTAVDSGVRHIVLLSGRGEAEAEACERLVQEAGIDWTVLRSSFFAQNFSENFWRDEMVATGELALPVGDVPEPFVDIDDIAEVAVAALTEPGHAGRLYELTGPRLLTFADATHEIAEASGRDFNYRALTHSEFAGALEALELPDDVRSLLVYLFTEVMDGRNASTSAGVQQALGRPARDFRDYARSTAATGVWNG</sequence>
<evidence type="ECO:0000313" key="3">
    <source>
        <dbReference type="Proteomes" id="UP001164390"/>
    </source>
</evidence>
<dbReference type="Gene3D" id="3.90.25.10">
    <property type="entry name" value="UDP-galactose 4-epimerase, domain 1"/>
    <property type="match status" value="1"/>
</dbReference>
<dbReference type="SUPFAM" id="SSF51735">
    <property type="entry name" value="NAD(P)-binding Rossmann-fold domains"/>
    <property type="match status" value="1"/>
</dbReference>
<proteinExistence type="predicted"/>
<name>A0AA46YM96_9ACTN</name>
<dbReference type="EMBL" id="CP094970">
    <property type="protein sequence ID" value="UYM06419.1"/>
    <property type="molecule type" value="Genomic_DNA"/>
</dbReference>
<organism evidence="2 3">
    <name type="scientific">Solicola gregarius</name>
    <dbReference type="NCBI Taxonomy" id="2908642"/>
    <lineage>
        <taxon>Bacteria</taxon>
        <taxon>Bacillati</taxon>
        <taxon>Actinomycetota</taxon>
        <taxon>Actinomycetes</taxon>
        <taxon>Propionibacteriales</taxon>
        <taxon>Nocardioidaceae</taxon>
        <taxon>Solicola</taxon>
    </lineage>
</organism>
<accession>A0AA46YM96</accession>
<dbReference type="InterPro" id="IPR051604">
    <property type="entry name" value="Ergot_Alk_Oxidoreductase"/>
</dbReference>
<dbReference type="Pfam" id="PF05368">
    <property type="entry name" value="NmrA"/>
    <property type="match status" value="1"/>
</dbReference>
<evidence type="ECO:0000313" key="2">
    <source>
        <dbReference type="EMBL" id="UYM06419.1"/>
    </source>
</evidence>
<dbReference type="PANTHER" id="PTHR43162:SF1">
    <property type="entry name" value="PRESTALK A DIFFERENTIATION PROTEIN A"/>
    <property type="match status" value="1"/>
</dbReference>
<dbReference type="Gene3D" id="3.40.50.720">
    <property type="entry name" value="NAD(P)-binding Rossmann-like Domain"/>
    <property type="match status" value="1"/>
</dbReference>